<feature type="region of interest" description="Disordered" evidence="13">
    <location>
        <begin position="1"/>
        <end position="22"/>
    </location>
</feature>
<dbReference type="InterPro" id="IPR011701">
    <property type="entry name" value="MFS"/>
</dbReference>
<feature type="domain" description="PPIase FKBP-type" evidence="15">
    <location>
        <begin position="637"/>
        <end position="725"/>
    </location>
</feature>
<feature type="transmembrane region" description="Helical" evidence="14">
    <location>
        <begin position="438"/>
        <end position="459"/>
    </location>
</feature>
<evidence type="ECO:0000256" key="4">
    <source>
        <dbReference type="ARBA" id="ARBA00013194"/>
    </source>
</evidence>
<dbReference type="FunFam" id="1.20.1250.20:FF:000018">
    <property type="entry name" value="MFS transporter permease"/>
    <property type="match status" value="1"/>
</dbReference>
<feature type="transmembrane region" description="Helical" evidence="14">
    <location>
        <begin position="93"/>
        <end position="113"/>
    </location>
</feature>
<keyword evidence="9 14" id="KW-0472">Membrane</keyword>
<dbReference type="Gene3D" id="1.20.1250.20">
    <property type="entry name" value="MFS general substrate transporter like domains"/>
    <property type="match status" value="2"/>
</dbReference>
<keyword evidence="18" id="KW-1185">Reference proteome</keyword>
<keyword evidence="7 14" id="KW-1133">Transmembrane helix</keyword>
<dbReference type="FunFam" id="1.20.1250.20:FF:000013">
    <property type="entry name" value="MFS general substrate transporter"/>
    <property type="match status" value="1"/>
</dbReference>
<evidence type="ECO:0000313" key="17">
    <source>
        <dbReference type="EMBL" id="TFY65091.1"/>
    </source>
</evidence>
<feature type="domain" description="Major facilitator superfamily (MFS) profile" evidence="16">
    <location>
        <begin position="51"/>
        <end position="466"/>
    </location>
</feature>
<dbReference type="Pfam" id="PF00254">
    <property type="entry name" value="FKBP_C"/>
    <property type="match status" value="1"/>
</dbReference>
<accession>A0A4Y9YU60</accession>
<dbReference type="STRING" id="205917.A0A4Y9YU60"/>
<feature type="transmembrane region" description="Helical" evidence="14">
    <location>
        <begin position="120"/>
        <end position="137"/>
    </location>
</feature>
<evidence type="ECO:0000256" key="5">
    <source>
        <dbReference type="ARBA" id="ARBA00022448"/>
    </source>
</evidence>
<dbReference type="InterPro" id="IPR001179">
    <property type="entry name" value="PPIase_FKBP_dom"/>
</dbReference>
<dbReference type="Pfam" id="PF07690">
    <property type="entry name" value="MFS_1"/>
    <property type="match status" value="1"/>
</dbReference>
<feature type="transmembrane region" description="Helical" evidence="14">
    <location>
        <begin position="345"/>
        <end position="366"/>
    </location>
</feature>
<name>A0A4Y9YU60_9AGAM</name>
<evidence type="ECO:0000256" key="2">
    <source>
        <dbReference type="ARBA" id="ARBA00002388"/>
    </source>
</evidence>
<dbReference type="SUPFAM" id="SSF54534">
    <property type="entry name" value="FKBP-like"/>
    <property type="match status" value="1"/>
</dbReference>
<feature type="transmembrane region" description="Helical" evidence="14">
    <location>
        <begin position="143"/>
        <end position="168"/>
    </location>
</feature>
<evidence type="ECO:0000256" key="7">
    <source>
        <dbReference type="ARBA" id="ARBA00022989"/>
    </source>
</evidence>
<feature type="transmembrane region" description="Helical" evidence="14">
    <location>
        <begin position="180"/>
        <end position="201"/>
    </location>
</feature>
<keyword evidence="5" id="KW-0813">Transport</keyword>
<dbReference type="GO" id="GO:0003755">
    <property type="term" value="F:peptidyl-prolyl cis-trans isomerase activity"/>
    <property type="evidence" value="ECO:0007669"/>
    <property type="project" value="UniProtKB-KW"/>
</dbReference>
<organism evidence="17 18">
    <name type="scientific">Dentipellis fragilis</name>
    <dbReference type="NCBI Taxonomy" id="205917"/>
    <lineage>
        <taxon>Eukaryota</taxon>
        <taxon>Fungi</taxon>
        <taxon>Dikarya</taxon>
        <taxon>Basidiomycota</taxon>
        <taxon>Agaricomycotina</taxon>
        <taxon>Agaricomycetes</taxon>
        <taxon>Russulales</taxon>
        <taxon>Hericiaceae</taxon>
        <taxon>Dentipellis</taxon>
    </lineage>
</organism>
<feature type="transmembrane region" description="Helical" evidence="14">
    <location>
        <begin position="372"/>
        <end position="396"/>
    </location>
</feature>
<feature type="region of interest" description="Disordered" evidence="13">
    <location>
        <begin position="470"/>
        <end position="497"/>
    </location>
</feature>
<evidence type="ECO:0000256" key="11">
    <source>
        <dbReference type="ARBA" id="ARBA00038106"/>
    </source>
</evidence>
<comment type="function">
    <text evidence="2">PPIases accelerate the folding of proteins. It catalyzes the cis-trans isomerization of proline imidic peptide bonds in oligopeptides.</text>
</comment>
<dbReference type="PROSITE" id="PS50059">
    <property type="entry name" value="FKBP_PPIASE"/>
    <property type="match status" value="1"/>
</dbReference>
<dbReference type="FunFam" id="3.10.50.40:FF:000025">
    <property type="entry name" value="Peptidylprolyl isomerase"/>
    <property type="match status" value="1"/>
</dbReference>
<feature type="compositionally biased region" description="Basic and acidic residues" evidence="13">
    <location>
        <begin position="470"/>
        <end position="488"/>
    </location>
</feature>
<dbReference type="OrthoDB" id="2985014at2759"/>
<evidence type="ECO:0000313" key="18">
    <source>
        <dbReference type="Proteomes" id="UP000298327"/>
    </source>
</evidence>
<comment type="catalytic activity">
    <reaction evidence="1 12">
        <text>[protein]-peptidylproline (omega=180) = [protein]-peptidylproline (omega=0)</text>
        <dbReference type="Rhea" id="RHEA:16237"/>
        <dbReference type="Rhea" id="RHEA-COMP:10747"/>
        <dbReference type="Rhea" id="RHEA-COMP:10748"/>
        <dbReference type="ChEBI" id="CHEBI:83833"/>
        <dbReference type="ChEBI" id="CHEBI:83834"/>
        <dbReference type="EC" id="5.2.1.8"/>
    </reaction>
</comment>
<dbReference type="Gene3D" id="3.10.50.40">
    <property type="match status" value="1"/>
</dbReference>
<proteinExistence type="inferred from homology"/>
<evidence type="ECO:0000256" key="12">
    <source>
        <dbReference type="PROSITE-ProRule" id="PRU00277"/>
    </source>
</evidence>
<feature type="transmembrane region" description="Helical" evidence="14">
    <location>
        <begin position="318"/>
        <end position="338"/>
    </location>
</feature>
<evidence type="ECO:0000259" key="16">
    <source>
        <dbReference type="PROSITE" id="PS50850"/>
    </source>
</evidence>
<dbReference type="SUPFAM" id="SSF103473">
    <property type="entry name" value="MFS general substrate transporter"/>
    <property type="match status" value="1"/>
</dbReference>
<evidence type="ECO:0000256" key="6">
    <source>
        <dbReference type="ARBA" id="ARBA00022692"/>
    </source>
</evidence>
<evidence type="ECO:0000256" key="1">
    <source>
        <dbReference type="ARBA" id="ARBA00000971"/>
    </source>
</evidence>
<dbReference type="AlphaFoldDB" id="A0A4Y9YU60"/>
<evidence type="ECO:0000256" key="13">
    <source>
        <dbReference type="SAM" id="MobiDB-lite"/>
    </source>
</evidence>
<dbReference type="EMBL" id="SEOQ01000349">
    <property type="protein sequence ID" value="TFY65091.1"/>
    <property type="molecule type" value="Genomic_DNA"/>
</dbReference>
<keyword evidence="10 12" id="KW-0413">Isomerase</keyword>
<evidence type="ECO:0000259" key="15">
    <source>
        <dbReference type="PROSITE" id="PS50059"/>
    </source>
</evidence>
<evidence type="ECO:0000256" key="14">
    <source>
        <dbReference type="SAM" id="Phobius"/>
    </source>
</evidence>
<dbReference type="InterPro" id="IPR020846">
    <property type="entry name" value="MFS_dom"/>
</dbReference>
<dbReference type="PANTHER" id="PTHR43791:SF36">
    <property type="entry name" value="TRANSPORTER, PUTATIVE (AFU_ORTHOLOGUE AFUA_6G08340)-RELATED"/>
    <property type="match status" value="1"/>
</dbReference>
<comment type="similarity">
    <text evidence="11">Belongs to the FKBP-type PPIase family. FKBP1 subfamily.</text>
</comment>
<reference evidence="17 18" key="1">
    <citation type="submission" date="2019-02" db="EMBL/GenBank/DDBJ databases">
        <title>Genome sequencing of the rare red list fungi Dentipellis fragilis.</title>
        <authorList>
            <person name="Buettner E."/>
            <person name="Kellner H."/>
        </authorList>
    </citation>
    <scope>NUCLEOTIDE SEQUENCE [LARGE SCALE GENOMIC DNA]</scope>
    <source>
        <strain evidence="17 18">DSM 105465</strain>
    </source>
</reference>
<evidence type="ECO:0000256" key="10">
    <source>
        <dbReference type="ARBA" id="ARBA00023235"/>
    </source>
</evidence>
<feature type="transmembrane region" description="Helical" evidence="14">
    <location>
        <begin position="281"/>
        <end position="306"/>
    </location>
</feature>
<evidence type="ECO:0000256" key="3">
    <source>
        <dbReference type="ARBA" id="ARBA00004141"/>
    </source>
</evidence>
<dbReference type="PANTHER" id="PTHR43791">
    <property type="entry name" value="PERMEASE-RELATED"/>
    <property type="match status" value="1"/>
</dbReference>
<dbReference type="InterPro" id="IPR036259">
    <property type="entry name" value="MFS_trans_sf"/>
</dbReference>
<dbReference type="GO" id="GO:0022857">
    <property type="term" value="F:transmembrane transporter activity"/>
    <property type="evidence" value="ECO:0007669"/>
    <property type="project" value="InterPro"/>
</dbReference>
<evidence type="ECO:0000256" key="9">
    <source>
        <dbReference type="ARBA" id="ARBA00023136"/>
    </source>
</evidence>
<dbReference type="Proteomes" id="UP000298327">
    <property type="component" value="Unassembled WGS sequence"/>
</dbReference>
<feature type="transmembrane region" description="Helical" evidence="14">
    <location>
        <begin position="213"/>
        <end position="233"/>
    </location>
</feature>
<sequence>MSLDEKHGYEEKETTPVDSEKGASDIVVDRDSVIGTSQEERRLVHKLDLRILPIACMMYLFAYLDRSNLGNARLQGLPKDTLGGDPTGKKFDWINSAFFFSYILCQVPATVLSKLFQPRIWLGSAAVGWGICSTLMSTGFNEAGLIVCRVGLGVFEACFGPGIPLYFTLFYTKNEVGLRLAYWFGFAAVAGAFGGLIAYGVQHANLPFSDWRLLFIVEGIPSFLLGLVAIAFLPNRPEMTKFFNEDERKLAMQRANRDTSGDIGYTVNKGHIIDAFKDWRIYLGGVIYFGSNAALASISAFLPTIIQTFGYTNARAQLLTVPPYAVCAVVITAASWCSDRLQSRGYFVCVASGIGGIGYLLLLTVADNVHVRYFATFCIVSGTYTTIGIVIAWFAHNLGSETKRATGTPMYMAIGQCGSVLGSHLFPATEGPRYIKGFAVSCALEFLGALCALVLTMYYRYENARRDRVEGKPTADARVDTSELADRQHHGHRWRTSFSHEAPKLKLSLLDSGSVAASTSTISVGRHAAASDNGVRQDYCPAQWSSRRDAGSWRNAVSHGDALRRCAACDAARECDVNRMLSMNAPVTGPRAPLCGCRGEFTPARPALTRSLTLFSAQGVTVQRLSPGDGKTFPRKGDTVAIHYVGTLADGSKFDSSRDRGDPLVTAIGVGKVIKGWDEGIPQLSLGEKAILTATPDYAYGARGYPPVIPPNSTLHFEVEVLKIN</sequence>
<keyword evidence="8 12" id="KW-0697">Rotamase</keyword>
<evidence type="ECO:0000256" key="8">
    <source>
        <dbReference type="ARBA" id="ARBA00023110"/>
    </source>
</evidence>
<protein>
    <recommendedName>
        <fullName evidence="4 12">peptidylprolyl isomerase</fullName>
        <ecNumber evidence="4 12">5.2.1.8</ecNumber>
    </recommendedName>
</protein>
<gene>
    <name evidence="17" type="ORF">EVG20_g5712</name>
</gene>
<dbReference type="GO" id="GO:0016020">
    <property type="term" value="C:membrane"/>
    <property type="evidence" value="ECO:0007669"/>
    <property type="project" value="UniProtKB-SubCell"/>
</dbReference>
<comment type="subcellular location">
    <subcellularLocation>
        <location evidence="3">Membrane</location>
        <topology evidence="3">Multi-pass membrane protein</topology>
    </subcellularLocation>
</comment>
<dbReference type="EC" id="5.2.1.8" evidence="4 12"/>
<comment type="caution">
    <text evidence="17">The sequence shown here is derived from an EMBL/GenBank/DDBJ whole genome shotgun (WGS) entry which is preliminary data.</text>
</comment>
<dbReference type="InterPro" id="IPR046357">
    <property type="entry name" value="PPIase_dom_sf"/>
</dbReference>
<keyword evidence="6 14" id="KW-0812">Transmembrane</keyword>
<dbReference type="PROSITE" id="PS50850">
    <property type="entry name" value="MFS"/>
    <property type="match status" value="1"/>
</dbReference>